<dbReference type="InterPro" id="IPR049492">
    <property type="entry name" value="BD-FAE-like_dom"/>
</dbReference>
<dbReference type="AlphaFoldDB" id="A0A9D2P5Y4"/>
<sequence length="358" mass="39447">MIAAALAAGLLAALPAAPAGALGLPNITASTTMEEIRANESLIASGFNTYDRNIFIPEQPWMYDSWTLEEYLGGTAPDAAQGLNLVIDNYNHGVQVTYKIYTPEEIAADPRKDEVELYYFPAKTENTKYALVVPGNMYEKSAKMREGCSVSYQMHEMGYASFVLRYSVGRDNSDNAAYNDLVRAVQFITEHAEMFGVQPEDYALVGFSAGGQMCGVFGTSRMGYKNYGLPKPGALLLGYPVINYMYGKPVYFYLYDGAEPGDSLAPGDYYYNIEIDAEVDGDFPPVYHWFGLNDATLMLMDIFCQGPALDKALEANGVPHKMVVFQNARHRSSVGTGTDAAGWLYDAVDFWEEVTAQQ</sequence>
<feature type="domain" description="BD-FAE-like" evidence="2">
    <location>
        <begin position="118"/>
        <end position="221"/>
    </location>
</feature>
<gene>
    <name evidence="3" type="ORF">H9703_00925</name>
</gene>
<dbReference type="Proteomes" id="UP000823906">
    <property type="component" value="Unassembled WGS sequence"/>
</dbReference>
<dbReference type="SUPFAM" id="SSF53474">
    <property type="entry name" value="alpha/beta-Hydrolases"/>
    <property type="match status" value="1"/>
</dbReference>
<proteinExistence type="predicted"/>
<reference evidence="3" key="2">
    <citation type="submission" date="2021-04" db="EMBL/GenBank/DDBJ databases">
        <authorList>
            <person name="Gilroy R."/>
        </authorList>
    </citation>
    <scope>NUCLEOTIDE SEQUENCE</scope>
    <source>
        <strain evidence="3">ChiSjej5B23-2810</strain>
    </source>
</reference>
<name>A0A9D2P5Y4_9FIRM</name>
<dbReference type="InterPro" id="IPR029058">
    <property type="entry name" value="AB_hydrolase_fold"/>
</dbReference>
<evidence type="ECO:0000313" key="4">
    <source>
        <dbReference type="Proteomes" id="UP000823906"/>
    </source>
</evidence>
<reference evidence="3" key="1">
    <citation type="journal article" date="2021" name="PeerJ">
        <title>Extensive microbial diversity within the chicken gut microbiome revealed by metagenomics and culture.</title>
        <authorList>
            <person name="Gilroy R."/>
            <person name="Ravi A."/>
            <person name="Getino M."/>
            <person name="Pursley I."/>
            <person name="Horton D.L."/>
            <person name="Alikhan N.F."/>
            <person name="Baker D."/>
            <person name="Gharbi K."/>
            <person name="Hall N."/>
            <person name="Watson M."/>
            <person name="Adriaenssens E.M."/>
            <person name="Foster-Nyarko E."/>
            <person name="Jarju S."/>
            <person name="Secka A."/>
            <person name="Antonio M."/>
            <person name="Oren A."/>
            <person name="Chaudhuri R.R."/>
            <person name="La Ragione R."/>
            <person name="Hildebrand F."/>
            <person name="Pallen M.J."/>
        </authorList>
    </citation>
    <scope>NUCLEOTIDE SEQUENCE</scope>
    <source>
        <strain evidence="3">ChiSjej5B23-2810</strain>
    </source>
</reference>
<feature type="chain" id="PRO_5038756427" evidence="1">
    <location>
        <begin position="22"/>
        <end position="358"/>
    </location>
</feature>
<dbReference type="Gene3D" id="3.40.50.1820">
    <property type="entry name" value="alpha/beta hydrolase"/>
    <property type="match status" value="1"/>
</dbReference>
<accession>A0A9D2P5Y4</accession>
<protein>
    <submittedName>
        <fullName evidence="3">Alpha/beta hydrolase</fullName>
    </submittedName>
</protein>
<comment type="caution">
    <text evidence="3">The sequence shown here is derived from an EMBL/GenBank/DDBJ whole genome shotgun (WGS) entry which is preliminary data.</text>
</comment>
<keyword evidence="3" id="KW-0378">Hydrolase</keyword>
<evidence type="ECO:0000313" key="3">
    <source>
        <dbReference type="EMBL" id="HJC44695.1"/>
    </source>
</evidence>
<dbReference type="GO" id="GO:0016787">
    <property type="term" value="F:hydrolase activity"/>
    <property type="evidence" value="ECO:0007669"/>
    <property type="project" value="UniProtKB-KW"/>
</dbReference>
<evidence type="ECO:0000256" key="1">
    <source>
        <dbReference type="SAM" id="SignalP"/>
    </source>
</evidence>
<dbReference type="EMBL" id="DWWN01000007">
    <property type="protein sequence ID" value="HJC44695.1"/>
    <property type="molecule type" value="Genomic_DNA"/>
</dbReference>
<feature type="signal peptide" evidence="1">
    <location>
        <begin position="1"/>
        <end position="21"/>
    </location>
</feature>
<organism evidence="3 4">
    <name type="scientific">Candidatus Faecalibacterium faecigallinarum</name>
    <dbReference type="NCBI Taxonomy" id="2838577"/>
    <lineage>
        <taxon>Bacteria</taxon>
        <taxon>Bacillati</taxon>
        <taxon>Bacillota</taxon>
        <taxon>Clostridia</taxon>
        <taxon>Eubacteriales</taxon>
        <taxon>Oscillospiraceae</taxon>
        <taxon>Faecalibacterium</taxon>
    </lineage>
</organism>
<evidence type="ECO:0000259" key="2">
    <source>
        <dbReference type="Pfam" id="PF20434"/>
    </source>
</evidence>
<keyword evidence="1" id="KW-0732">Signal</keyword>
<dbReference type="Pfam" id="PF20434">
    <property type="entry name" value="BD-FAE"/>
    <property type="match status" value="1"/>
</dbReference>